<evidence type="ECO:0000313" key="6">
    <source>
        <dbReference type="RefSeq" id="XP_027115109.1"/>
    </source>
</evidence>
<dbReference type="RefSeq" id="XP_027115109.1">
    <property type="nucleotide sequence ID" value="XM_027259308.2"/>
</dbReference>
<dbReference type="GO" id="GO:0046872">
    <property type="term" value="F:metal ion binding"/>
    <property type="evidence" value="ECO:0007669"/>
    <property type="project" value="UniProtKB-KW"/>
</dbReference>
<organism evidence="5 6">
    <name type="scientific">Coffea arabica</name>
    <name type="common">Arabian coffee</name>
    <dbReference type="NCBI Taxonomy" id="13443"/>
    <lineage>
        <taxon>Eukaryota</taxon>
        <taxon>Viridiplantae</taxon>
        <taxon>Streptophyta</taxon>
        <taxon>Embryophyta</taxon>
        <taxon>Tracheophyta</taxon>
        <taxon>Spermatophyta</taxon>
        <taxon>Magnoliopsida</taxon>
        <taxon>eudicotyledons</taxon>
        <taxon>Gunneridae</taxon>
        <taxon>Pentapetalae</taxon>
        <taxon>asterids</taxon>
        <taxon>lamiids</taxon>
        <taxon>Gentianales</taxon>
        <taxon>Rubiaceae</taxon>
        <taxon>Ixoroideae</taxon>
        <taxon>Gardenieae complex</taxon>
        <taxon>Bertiereae - Coffeeae clade</taxon>
        <taxon>Coffeeae</taxon>
        <taxon>Coffea</taxon>
    </lineage>
</organism>
<dbReference type="InterPro" id="IPR035892">
    <property type="entry name" value="C2_domain_sf"/>
</dbReference>
<dbReference type="AlphaFoldDB" id="A0A6P6WI54"/>
<keyword evidence="5" id="KW-1185">Reference proteome</keyword>
<dbReference type="Pfam" id="PF00168">
    <property type="entry name" value="C2"/>
    <property type="match status" value="1"/>
</dbReference>
<dbReference type="PANTHER" id="PTHR46502:SF2">
    <property type="entry name" value="16 KDA PHLOEM PROTEIN 2"/>
    <property type="match status" value="1"/>
</dbReference>
<sequence>MPRGTLEVLLVSAKGLENTDLLSNMDPYAIITCRTQEKKSSVASGQGSEPEWNETFLFTISEGVTELKIKLMDSDNLTNDDFVGESTIPLGAVLAEGSVPIASYNVVKDDKYCGEIRIGLNFKREAGSDEGYYRQEESFGGWSQSSRDY</sequence>
<accession>A0A6P6WI54</accession>
<evidence type="ECO:0000313" key="5">
    <source>
        <dbReference type="Proteomes" id="UP001652660"/>
    </source>
</evidence>
<dbReference type="Proteomes" id="UP001652660">
    <property type="component" value="Chromosome 2e"/>
</dbReference>
<evidence type="ECO:0000256" key="1">
    <source>
        <dbReference type="ARBA" id="ARBA00022723"/>
    </source>
</evidence>
<dbReference type="PROSITE" id="PS50004">
    <property type="entry name" value="C2"/>
    <property type="match status" value="1"/>
</dbReference>
<keyword evidence="1" id="KW-0479">Metal-binding</keyword>
<evidence type="ECO:0000259" key="4">
    <source>
        <dbReference type="PROSITE" id="PS50004"/>
    </source>
</evidence>
<dbReference type="Gene3D" id="2.60.40.150">
    <property type="entry name" value="C2 domain"/>
    <property type="match status" value="1"/>
</dbReference>
<evidence type="ECO:0000256" key="2">
    <source>
        <dbReference type="ARBA" id="ARBA00022837"/>
    </source>
</evidence>
<evidence type="ECO:0000256" key="3">
    <source>
        <dbReference type="SAM" id="MobiDB-lite"/>
    </source>
</evidence>
<reference evidence="6" key="2">
    <citation type="submission" date="2025-08" db="UniProtKB">
        <authorList>
            <consortium name="RefSeq"/>
        </authorList>
    </citation>
    <scope>IDENTIFICATION</scope>
    <source>
        <tissue evidence="6">Leaves</tissue>
    </source>
</reference>
<proteinExistence type="predicted"/>
<dbReference type="SUPFAM" id="SSF49562">
    <property type="entry name" value="C2 domain (Calcium/lipid-binding domain, CaLB)"/>
    <property type="match status" value="1"/>
</dbReference>
<keyword evidence="2" id="KW-0106">Calcium</keyword>
<dbReference type="SMART" id="SM00239">
    <property type="entry name" value="C2"/>
    <property type="match status" value="1"/>
</dbReference>
<dbReference type="GeneID" id="113733133"/>
<dbReference type="OrthoDB" id="419768at2759"/>
<dbReference type="PANTHER" id="PTHR46502">
    <property type="entry name" value="C2 DOMAIN-CONTAINING"/>
    <property type="match status" value="1"/>
</dbReference>
<feature type="region of interest" description="Disordered" evidence="3">
    <location>
        <begin position="130"/>
        <end position="149"/>
    </location>
</feature>
<reference evidence="5" key="1">
    <citation type="journal article" date="2025" name="Foods">
        <title>Unveiling the Microbial Signatures of Arabica Coffee Cherries: Insights into Ripeness Specific Diversity, Functional Traits, and Implications for Quality and Safety.</title>
        <authorList>
            <consortium name="RefSeq"/>
            <person name="Tenea G.N."/>
            <person name="Cifuentes V."/>
            <person name="Reyes P."/>
            <person name="Cevallos-Vallejos M."/>
        </authorList>
    </citation>
    <scope>NUCLEOTIDE SEQUENCE [LARGE SCALE GENOMIC DNA]</scope>
</reference>
<dbReference type="InterPro" id="IPR000008">
    <property type="entry name" value="C2_dom"/>
</dbReference>
<feature type="domain" description="C2" evidence="4">
    <location>
        <begin position="1"/>
        <end position="103"/>
    </location>
</feature>
<protein>
    <submittedName>
        <fullName evidence="6">Elicitor-responsive protein 3-like</fullName>
    </submittedName>
</protein>
<name>A0A6P6WI54_COFAR</name>
<gene>
    <name evidence="6" type="primary">LOC113733133</name>
</gene>